<dbReference type="InterPro" id="IPR003593">
    <property type="entry name" value="AAA+_ATPase"/>
</dbReference>
<dbReference type="InterPro" id="IPR027417">
    <property type="entry name" value="P-loop_NTPase"/>
</dbReference>
<dbReference type="InterPro" id="IPR011527">
    <property type="entry name" value="ABC1_TM_dom"/>
</dbReference>
<feature type="transmembrane region" description="Helical" evidence="7">
    <location>
        <begin position="261"/>
        <end position="289"/>
    </location>
</feature>
<comment type="caution">
    <text evidence="10">The sequence shown here is derived from an EMBL/GenBank/DDBJ whole genome shotgun (WGS) entry which is preliminary data.</text>
</comment>
<dbReference type="CDD" id="cd18572">
    <property type="entry name" value="ABC_6TM_TAP"/>
    <property type="match status" value="1"/>
</dbReference>
<evidence type="ECO:0000259" key="8">
    <source>
        <dbReference type="PROSITE" id="PS50893"/>
    </source>
</evidence>
<feature type="domain" description="ABC transmembrane type-1" evidence="9">
    <location>
        <begin position="134"/>
        <end position="414"/>
    </location>
</feature>
<evidence type="ECO:0000256" key="1">
    <source>
        <dbReference type="ARBA" id="ARBA00004141"/>
    </source>
</evidence>
<evidence type="ECO:0000259" key="9">
    <source>
        <dbReference type="PROSITE" id="PS50929"/>
    </source>
</evidence>
<dbReference type="InterPro" id="IPR017871">
    <property type="entry name" value="ABC_transporter-like_CS"/>
</dbReference>
<keyword evidence="3" id="KW-0547">Nucleotide-binding</keyword>
<protein>
    <submittedName>
        <fullName evidence="10">Uncharacterized protein</fullName>
    </submittedName>
</protein>
<dbReference type="GO" id="GO:0016887">
    <property type="term" value="F:ATP hydrolysis activity"/>
    <property type="evidence" value="ECO:0007669"/>
    <property type="project" value="InterPro"/>
</dbReference>
<keyword evidence="6 7" id="KW-0472">Membrane</keyword>
<evidence type="ECO:0000313" key="10">
    <source>
        <dbReference type="EMBL" id="KAF5740410.1"/>
    </source>
</evidence>
<dbReference type="PANTHER" id="PTHR43394">
    <property type="entry name" value="ATP-DEPENDENT PERMEASE MDL1, MITOCHONDRIAL"/>
    <property type="match status" value="1"/>
</dbReference>
<proteinExistence type="predicted"/>
<reference evidence="10 11" key="1">
    <citation type="journal article" date="2020" name="Nat. Commun.">
        <title>Genome of Tripterygium wilfordii and identification of cytochrome P450 involved in triptolide biosynthesis.</title>
        <authorList>
            <person name="Tu L."/>
            <person name="Su P."/>
            <person name="Zhang Z."/>
            <person name="Gao L."/>
            <person name="Wang J."/>
            <person name="Hu T."/>
            <person name="Zhou J."/>
            <person name="Zhang Y."/>
            <person name="Zhao Y."/>
            <person name="Liu Y."/>
            <person name="Song Y."/>
            <person name="Tong Y."/>
            <person name="Lu Y."/>
            <person name="Yang J."/>
            <person name="Xu C."/>
            <person name="Jia M."/>
            <person name="Peters R.J."/>
            <person name="Huang L."/>
            <person name="Gao W."/>
        </authorList>
    </citation>
    <scope>NUCLEOTIDE SEQUENCE [LARGE SCALE GENOMIC DNA]</scope>
    <source>
        <strain evidence="11">cv. XIE 37</strain>
        <tissue evidence="10">Leaf</tissue>
    </source>
</reference>
<evidence type="ECO:0000256" key="4">
    <source>
        <dbReference type="ARBA" id="ARBA00022840"/>
    </source>
</evidence>
<dbReference type="PROSITE" id="PS00211">
    <property type="entry name" value="ABC_TRANSPORTER_1"/>
    <property type="match status" value="1"/>
</dbReference>
<dbReference type="InterPro" id="IPR003439">
    <property type="entry name" value="ABC_transporter-like_ATP-bd"/>
</dbReference>
<dbReference type="SUPFAM" id="SSF90123">
    <property type="entry name" value="ABC transporter transmembrane region"/>
    <property type="match status" value="1"/>
</dbReference>
<name>A0A7J7D255_TRIWF</name>
<evidence type="ECO:0000256" key="5">
    <source>
        <dbReference type="ARBA" id="ARBA00022989"/>
    </source>
</evidence>
<dbReference type="EMBL" id="JAAARO010000011">
    <property type="protein sequence ID" value="KAF5740410.1"/>
    <property type="molecule type" value="Genomic_DNA"/>
</dbReference>
<evidence type="ECO:0000256" key="7">
    <source>
        <dbReference type="SAM" id="Phobius"/>
    </source>
</evidence>
<keyword evidence="2 7" id="KW-0812">Transmembrane</keyword>
<feature type="transmembrane region" description="Helical" evidence="7">
    <location>
        <begin position="174"/>
        <end position="196"/>
    </location>
</feature>
<evidence type="ECO:0000313" key="11">
    <source>
        <dbReference type="Proteomes" id="UP000593562"/>
    </source>
</evidence>
<keyword evidence="4" id="KW-0067">ATP-binding</keyword>
<dbReference type="Gene3D" id="3.40.50.300">
    <property type="entry name" value="P-loop containing nucleotide triphosphate hydrolases"/>
    <property type="match status" value="1"/>
</dbReference>
<dbReference type="AlphaFoldDB" id="A0A7J7D255"/>
<dbReference type="FunFam" id="3.40.50.300:FF:000218">
    <property type="entry name" value="Multidrug ABC transporter ATP-binding protein"/>
    <property type="match status" value="1"/>
</dbReference>
<dbReference type="SMART" id="SM00382">
    <property type="entry name" value="AAA"/>
    <property type="match status" value="1"/>
</dbReference>
<dbReference type="PANTHER" id="PTHR43394:SF19">
    <property type="entry name" value="ABC TRANSPORTER B FAMILY"/>
    <property type="match status" value="1"/>
</dbReference>
<evidence type="ECO:0000256" key="6">
    <source>
        <dbReference type="ARBA" id="ARBA00023136"/>
    </source>
</evidence>
<dbReference type="Gene3D" id="1.20.1560.10">
    <property type="entry name" value="ABC transporter type 1, transmembrane domain"/>
    <property type="match status" value="1"/>
</dbReference>
<dbReference type="InterPro" id="IPR039421">
    <property type="entry name" value="Type_1_exporter"/>
</dbReference>
<feature type="transmembrane region" description="Helical" evidence="7">
    <location>
        <begin position="129"/>
        <end position="154"/>
    </location>
</feature>
<dbReference type="InterPro" id="IPR036640">
    <property type="entry name" value="ABC1_TM_sf"/>
</dbReference>
<dbReference type="GO" id="GO:0015421">
    <property type="term" value="F:ABC-type oligopeptide transporter activity"/>
    <property type="evidence" value="ECO:0007669"/>
    <property type="project" value="TreeGrafter"/>
</dbReference>
<dbReference type="Pfam" id="PF00664">
    <property type="entry name" value="ABC_membrane"/>
    <property type="match status" value="1"/>
</dbReference>
<dbReference type="Proteomes" id="UP000593562">
    <property type="component" value="Unassembled WGS sequence"/>
</dbReference>
<accession>A0A7J7D255</accession>
<dbReference type="InParanoid" id="A0A7J7D255"/>
<keyword evidence="5 7" id="KW-1133">Transmembrane helix</keyword>
<dbReference type="SUPFAM" id="SSF52540">
    <property type="entry name" value="P-loop containing nucleoside triphosphate hydrolases"/>
    <property type="match status" value="1"/>
</dbReference>
<evidence type="ECO:0000256" key="2">
    <source>
        <dbReference type="ARBA" id="ARBA00022692"/>
    </source>
</evidence>
<organism evidence="10 11">
    <name type="scientific">Tripterygium wilfordii</name>
    <name type="common">Thunder God vine</name>
    <dbReference type="NCBI Taxonomy" id="458696"/>
    <lineage>
        <taxon>Eukaryota</taxon>
        <taxon>Viridiplantae</taxon>
        <taxon>Streptophyta</taxon>
        <taxon>Embryophyta</taxon>
        <taxon>Tracheophyta</taxon>
        <taxon>Spermatophyta</taxon>
        <taxon>Magnoliopsida</taxon>
        <taxon>eudicotyledons</taxon>
        <taxon>Gunneridae</taxon>
        <taxon>Pentapetalae</taxon>
        <taxon>rosids</taxon>
        <taxon>fabids</taxon>
        <taxon>Celastrales</taxon>
        <taxon>Celastraceae</taxon>
        <taxon>Tripterygium</taxon>
    </lineage>
</organism>
<feature type="domain" description="ABC transporter" evidence="8">
    <location>
        <begin position="448"/>
        <end position="687"/>
    </location>
</feature>
<evidence type="ECO:0000256" key="3">
    <source>
        <dbReference type="ARBA" id="ARBA00022741"/>
    </source>
</evidence>
<dbReference type="GO" id="GO:0016020">
    <property type="term" value="C:membrane"/>
    <property type="evidence" value="ECO:0007669"/>
    <property type="project" value="UniProtKB-SubCell"/>
</dbReference>
<dbReference type="GO" id="GO:0005524">
    <property type="term" value="F:ATP binding"/>
    <property type="evidence" value="ECO:0007669"/>
    <property type="project" value="UniProtKB-KW"/>
</dbReference>
<sequence length="693" mass="76929">MAISYSHLVSPLTLHFTPRYAHTSFNRKIPDFSVSTKTNLLNLTYCSIKPQSFGIPCSLFEESFGNENRRKNANLLMILEKWVCCVHSVLPGGSWWNLPDSEDVGSSSAKPITVWVALRRIRALIADDIWIIYVAFGSLVIAAFSEITMPNLLATCVFSAQSGDSMVFYKTSQFLGILCITSGICSGLRSGCFAVANMIMMKRLRETVYSALLLQDISYFDAEAVGGLTSRLGTDCQQLANVIGNDINLILRNALQGMGALISLLTLSWPLALSAVMICCILSTVLLFYGKYQKQAAKMTQDLTACANNVAEETFSLMRTVRVCGTEGEELGRYKKCLEEIAVISIRESVAYGFWNMSFNILYRSTQVFALLLGGMSICTGHVSPEQLTKYILYCEWLIYATWRMVDSLTSILRSIGAGEKVFQLMDLLPGDQFSSKGLKLQRLMGHVEFVNVSFHYPSRTTAPILKHVYFSIQAKEVVAIVGASGSGKSSLINLLLRLYEPINGQIYIDGFSLKDLDIRWLRERIGYVGQEPHLFHMDIKSNITYGCSRDIKQEEIEWAAKQAYAHEFILSLPDGYETLVDDDLLSGGQKQRIAIARAILRNPAILILDEPTSALDPESEFHLEEVLNGFRNDNKAKTTVIVVAHRLSTIKAADTIFVMDGGQIVETGAHSELLSKGGLYARLIKVQADAIV</sequence>
<dbReference type="PROSITE" id="PS50893">
    <property type="entry name" value="ABC_TRANSPORTER_2"/>
    <property type="match status" value="1"/>
</dbReference>
<dbReference type="PROSITE" id="PS50929">
    <property type="entry name" value="ABC_TM1F"/>
    <property type="match status" value="1"/>
</dbReference>
<gene>
    <name evidence="10" type="ORF">HS088_TW11G00479</name>
</gene>
<dbReference type="Pfam" id="PF00005">
    <property type="entry name" value="ABC_tran"/>
    <property type="match status" value="1"/>
</dbReference>
<comment type="subcellular location">
    <subcellularLocation>
        <location evidence="1">Membrane</location>
        <topology evidence="1">Multi-pass membrane protein</topology>
    </subcellularLocation>
</comment>
<keyword evidence="11" id="KW-1185">Reference proteome</keyword>